<dbReference type="SUPFAM" id="SSF52540">
    <property type="entry name" value="P-loop containing nucleoside triphosphate hydrolases"/>
    <property type="match status" value="1"/>
</dbReference>
<dbReference type="AlphaFoldDB" id="A0A9D1RY40"/>
<evidence type="ECO:0000259" key="1">
    <source>
        <dbReference type="Pfam" id="PF13191"/>
    </source>
</evidence>
<dbReference type="Proteomes" id="UP000824189">
    <property type="component" value="Unassembled WGS sequence"/>
</dbReference>
<dbReference type="Gene3D" id="3.40.50.300">
    <property type="entry name" value="P-loop containing nucleotide triphosphate hydrolases"/>
    <property type="match status" value="1"/>
</dbReference>
<gene>
    <name evidence="2" type="ORF">H9867_08185</name>
</gene>
<keyword evidence="2" id="KW-0547">Nucleotide-binding</keyword>
<sequence>MTTRHNPFKPSFGASPYYLAGREELLQDFELSLMEGPGSPYRAMLISGLRGVGKTVLLNEVEDKARTHGWVVIRSYPTGDMVSELVSTTIPQLISQLSPPTQRQLMGGSIAGIGGLRSERHPDAQALEIQPTLISRLRELASLVTETGILITLDELQSAHIDQLHRLATAVQDLMRDDLNISLVCAGLPHGIDTLLQHEGTTFLRRAYRVDLHEVSDAEVSKTLNITATDSGLPFTTEALEKAGQLCRGYPYLIQLVGALSWSCASLGGADEITAGHVEQISDRAISRLTNHVHRPALRGVPEGELNFLRAMVRIAEPHTTDAPVKTADIAAELNTTPQGISVWRARLTTRDLIAPAGFGRVKFTLPYMSDYIRSLDR</sequence>
<reference evidence="2" key="1">
    <citation type="journal article" date="2021" name="PeerJ">
        <title>Extensive microbial diversity within the chicken gut microbiome revealed by metagenomics and culture.</title>
        <authorList>
            <person name="Gilroy R."/>
            <person name="Ravi A."/>
            <person name="Getino M."/>
            <person name="Pursley I."/>
            <person name="Horton D.L."/>
            <person name="Alikhan N.F."/>
            <person name="Baker D."/>
            <person name="Gharbi K."/>
            <person name="Hall N."/>
            <person name="Watson M."/>
            <person name="Adriaenssens E.M."/>
            <person name="Foster-Nyarko E."/>
            <person name="Jarju S."/>
            <person name="Secka A."/>
            <person name="Antonio M."/>
            <person name="Oren A."/>
            <person name="Chaudhuri R.R."/>
            <person name="La Ragione R."/>
            <person name="Hildebrand F."/>
            <person name="Pallen M.J."/>
        </authorList>
    </citation>
    <scope>NUCLEOTIDE SEQUENCE</scope>
    <source>
        <strain evidence="2">4376</strain>
    </source>
</reference>
<organism evidence="2 3">
    <name type="scientific">Candidatus Corynebacterium gallistercoris</name>
    <dbReference type="NCBI Taxonomy" id="2838530"/>
    <lineage>
        <taxon>Bacteria</taxon>
        <taxon>Bacillati</taxon>
        <taxon>Actinomycetota</taxon>
        <taxon>Actinomycetes</taxon>
        <taxon>Mycobacteriales</taxon>
        <taxon>Corynebacteriaceae</taxon>
        <taxon>Corynebacterium</taxon>
    </lineage>
</organism>
<feature type="domain" description="Orc1-like AAA ATPase" evidence="1">
    <location>
        <begin position="19"/>
        <end position="176"/>
    </location>
</feature>
<comment type="caution">
    <text evidence="2">The sequence shown here is derived from an EMBL/GenBank/DDBJ whole genome shotgun (WGS) entry which is preliminary data.</text>
</comment>
<proteinExistence type="predicted"/>
<accession>A0A9D1RY40</accession>
<dbReference type="InterPro" id="IPR027417">
    <property type="entry name" value="P-loop_NTPase"/>
</dbReference>
<dbReference type="EMBL" id="DXFZ01000099">
    <property type="protein sequence ID" value="HIW96438.1"/>
    <property type="molecule type" value="Genomic_DNA"/>
</dbReference>
<dbReference type="PANTHER" id="PTHR34301:SF8">
    <property type="entry name" value="ATPASE DOMAIN-CONTAINING PROTEIN"/>
    <property type="match status" value="1"/>
</dbReference>
<dbReference type="Pfam" id="PF13191">
    <property type="entry name" value="AAA_16"/>
    <property type="match status" value="1"/>
</dbReference>
<dbReference type="PANTHER" id="PTHR34301">
    <property type="entry name" value="DNA-BINDING PROTEIN-RELATED"/>
    <property type="match status" value="1"/>
</dbReference>
<evidence type="ECO:0000313" key="3">
    <source>
        <dbReference type="Proteomes" id="UP000824189"/>
    </source>
</evidence>
<dbReference type="GO" id="GO:0005524">
    <property type="term" value="F:ATP binding"/>
    <property type="evidence" value="ECO:0007669"/>
    <property type="project" value="UniProtKB-KW"/>
</dbReference>
<protein>
    <submittedName>
        <fullName evidence="2">ATP-binding protein</fullName>
    </submittedName>
</protein>
<reference evidence="2" key="2">
    <citation type="submission" date="2021-04" db="EMBL/GenBank/DDBJ databases">
        <authorList>
            <person name="Gilroy R."/>
        </authorList>
    </citation>
    <scope>NUCLEOTIDE SEQUENCE</scope>
    <source>
        <strain evidence="2">4376</strain>
    </source>
</reference>
<name>A0A9D1RY40_9CORY</name>
<dbReference type="InterPro" id="IPR041664">
    <property type="entry name" value="AAA_16"/>
</dbReference>
<evidence type="ECO:0000313" key="2">
    <source>
        <dbReference type="EMBL" id="HIW96438.1"/>
    </source>
</evidence>
<keyword evidence="2" id="KW-0067">ATP-binding</keyword>